<evidence type="ECO:0000313" key="1">
    <source>
        <dbReference type="EMBL" id="MED6258820.1"/>
    </source>
</evidence>
<gene>
    <name evidence="1" type="ORF">ATANTOWER_012807</name>
</gene>
<sequence length="86" mass="9761">MSIDTLQLEATCNEENCEKRSQEAEEALLGCFEATNWDALCQPHEDINAITESLTNIHISVWTTQNRMKITGFKQKEDEIDGSLDN</sequence>
<name>A0ABU7CAM5_9TELE</name>
<keyword evidence="2" id="KW-1185">Reference proteome</keyword>
<dbReference type="Proteomes" id="UP001345963">
    <property type="component" value="Unassembled WGS sequence"/>
</dbReference>
<organism evidence="1 2">
    <name type="scientific">Ataeniobius toweri</name>
    <dbReference type="NCBI Taxonomy" id="208326"/>
    <lineage>
        <taxon>Eukaryota</taxon>
        <taxon>Metazoa</taxon>
        <taxon>Chordata</taxon>
        <taxon>Craniata</taxon>
        <taxon>Vertebrata</taxon>
        <taxon>Euteleostomi</taxon>
        <taxon>Actinopterygii</taxon>
        <taxon>Neopterygii</taxon>
        <taxon>Teleostei</taxon>
        <taxon>Neoteleostei</taxon>
        <taxon>Acanthomorphata</taxon>
        <taxon>Ovalentaria</taxon>
        <taxon>Atherinomorphae</taxon>
        <taxon>Cyprinodontiformes</taxon>
        <taxon>Goodeidae</taxon>
        <taxon>Ataeniobius</taxon>
    </lineage>
</organism>
<protein>
    <submittedName>
        <fullName evidence="1">Uncharacterized protein</fullName>
    </submittedName>
</protein>
<proteinExistence type="predicted"/>
<dbReference type="EMBL" id="JAHUTI010081388">
    <property type="protein sequence ID" value="MED6258820.1"/>
    <property type="molecule type" value="Genomic_DNA"/>
</dbReference>
<accession>A0ABU7CAM5</accession>
<comment type="caution">
    <text evidence="1">The sequence shown here is derived from an EMBL/GenBank/DDBJ whole genome shotgun (WGS) entry which is preliminary data.</text>
</comment>
<reference evidence="1 2" key="1">
    <citation type="submission" date="2021-07" db="EMBL/GenBank/DDBJ databases">
        <authorList>
            <person name="Palmer J.M."/>
        </authorList>
    </citation>
    <scope>NUCLEOTIDE SEQUENCE [LARGE SCALE GENOMIC DNA]</scope>
    <source>
        <strain evidence="1 2">AT_MEX2019</strain>
        <tissue evidence="1">Muscle</tissue>
    </source>
</reference>
<evidence type="ECO:0000313" key="2">
    <source>
        <dbReference type="Proteomes" id="UP001345963"/>
    </source>
</evidence>